<reference evidence="2 3" key="1">
    <citation type="submission" date="2022-11" db="EMBL/GenBank/DDBJ databases">
        <title>Minimal conservation of predation-associated metabolite biosynthetic gene clusters underscores biosynthetic potential of Myxococcota including descriptions for ten novel species: Archangium lansinium sp. nov., Myxococcus landrumus sp. nov., Nannocystis bai.</title>
        <authorList>
            <person name="Ahearne A."/>
            <person name="Stevens C."/>
            <person name="Dowd S."/>
        </authorList>
    </citation>
    <scope>NUCLEOTIDE SEQUENCE [LARGE SCALE GENOMIC DNA]</scope>
    <source>
        <strain evidence="2 3">BB15-2</strain>
    </source>
</reference>
<comment type="caution">
    <text evidence="2">The sequence shown here is derived from an EMBL/GenBank/DDBJ whole genome shotgun (WGS) entry which is preliminary data.</text>
</comment>
<organism evidence="2 3">
    <name type="scientific">Nannocystis bainbridge</name>
    <dbReference type="NCBI Taxonomy" id="2995303"/>
    <lineage>
        <taxon>Bacteria</taxon>
        <taxon>Pseudomonadati</taxon>
        <taxon>Myxococcota</taxon>
        <taxon>Polyangia</taxon>
        <taxon>Nannocystales</taxon>
        <taxon>Nannocystaceae</taxon>
        <taxon>Nannocystis</taxon>
    </lineage>
</organism>
<accession>A0ABT5DRN1</accession>
<sequence>MKKNLRKNEEKQLPKFTANTLGADELCQVTGGMPPESSGTKSKCHIDGVNDND</sequence>
<protein>
    <recommendedName>
        <fullName evidence="4">Bacteriocin-type signal sequence-containing protein</fullName>
    </recommendedName>
</protein>
<evidence type="ECO:0008006" key="4">
    <source>
        <dbReference type="Google" id="ProtNLM"/>
    </source>
</evidence>
<feature type="compositionally biased region" description="Basic and acidic residues" evidence="1">
    <location>
        <begin position="44"/>
        <end position="53"/>
    </location>
</feature>
<dbReference type="RefSeq" id="WP_272084245.1">
    <property type="nucleotide sequence ID" value="NZ_JAQNDL010000001.1"/>
</dbReference>
<evidence type="ECO:0000256" key="1">
    <source>
        <dbReference type="SAM" id="MobiDB-lite"/>
    </source>
</evidence>
<evidence type="ECO:0000313" key="2">
    <source>
        <dbReference type="EMBL" id="MDC0715820.1"/>
    </source>
</evidence>
<keyword evidence="3" id="KW-1185">Reference proteome</keyword>
<dbReference type="EMBL" id="JAQNDL010000001">
    <property type="protein sequence ID" value="MDC0715820.1"/>
    <property type="molecule type" value="Genomic_DNA"/>
</dbReference>
<proteinExistence type="predicted"/>
<name>A0ABT5DRN1_9BACT</name>
<feature type="region of interest" description="Disordered" evidence="1">
    <location>
        <begin position="27"/>
        <end position="53"/>
    </location>
</feature>
<dbReference type="Proteomes" id="UP001221686">
    <property type="component" value="Unassembled WGS sequence"/>
</dbReference>
<gene>
    <name evidence="2" type="ORF">POL25_02880</name>
</gene>
<evidence type="ECO:0000313" key="3">
    <source>
        <dbReference type="Proteomes" id="UP001221686"/>
    </source>
</evidence>